<feature type="region of interest" description="Disordered" evidence="2">
    <location>
        <begin position="684"/>
        <end position="714"/>
    </location>
</feature>
<dbReference type="Pfam" id="PF00566">
    <property type="entry name" value="RabGAP-TBC"/>
    <property type="match status" value="1"/>
</dbReference>
<dbReference type="FunFam" id="1.10.472.80:FF:000038">
    <property type="entry name" value="TBC1 domain family member 5"/>
    <property type="match status" value="1"/>
</dbReference>
<organism evidence="4 5">
    <name type="scientific">Zalerion maritima</name>
    <dbReference type="NCBI Taxonomy" id="339359"/>
    <lineage>
        <taxon>Eukaryota</taxon>
        <taxon>Fungi</taxon>
        <taxon>Dikarya</taxon>
        <taxon>Ascomycota</taxon>
        <taxon>Pezizomycotina</taxon>
        <taxon>Sordariomycetes</taxon>
        <taxon>Lulworthiomycetidae</taxon>
        <taxon>Lulworthiales</taxon>
        <taxon>Lulworthiaceae</taxon>
        <taxon>Zalerion</taxon>
    </lineage>
</organism>
<dbReference type="InterPro" id="IPR035969">
    <property type="entry name" value="Rab-GAP_TBC_sf"/>
</dbReference>
<feature type="region of interest" description="Disordered" evidence="2">
    <location>
        <begin position="549"/>
        <end position="664"/>
    </location>
</feature>
<dbReference type="SUPFAM" id="SSF47923">
    <property type="entry name" value="Ypt/Rab-GAP domain of gyp1p"/>
    <property type="match status" value="2"/>
</dbReference>
<dbReference type="GO" id="GO:0005096">
    <property type="term" value="F:GTPase activator activity"/>
    <property type="evidence" value="ECO:0007669"/>
    <property type="project" value="UniProtKB-KW"/>
</dbReference>
<evidence type="ECO:0000259" key="3">
    <source>
        <dbReference type="PROSITE" id="PS50086"/>
    </source>
</evidence>
<dbReference type="FunFam" id="1.10.8.270:FF:000031">
    <property type="entry name" value="TBC1 domain family member 5"/>
    <property type="match status" value="1"/>
</dbReference>
<dbReference type="InterPro" id="IPR000195">
    <property type="entry name" value="Rab-GAP-TBC_dom"/>
</dbReference>
<dbReference type="Gene3D" id="1.10.472.80">
    <property type="entry name" value="Ypt/Rab-GAP domain of gyp1p, domain 3"/>
    <property type="match status" value="1"/>
</dbReference>
<name>A0AAD5RNE4_9PEZI</name>
<dbReference type="Gene3D" id="1.10.8.270">
    <property type="entry name" value="putative rabgap domain of human tbc1 domain family member 14 like domains"/>
    <property type="match status" value="1"/>
</dbReference>
<accession>A0AAD5RNE4</accession>
<reference evidence="4" key="1">
    <citation type="submission" date="2022-07" db="EMBL/GenBank/DDBJ databases">
        <title>Draft genome sequence of Zalerion maritima ATCC 34329, a (micro)plastics degrading marine fungus.</title>
        <authorList>
            <person name="Paco A."/>
            <person name="Goncalves M.F.M."/>
            <person name="Rocha-Santos T.A.P."/>
            <person name="Alves A."/>
        </authorList>
    </citation>
    <scope>NUCLEOTIDE SEQUENCE</scope>
    <source>
        <strain evidence="4">ATCC 34329</strain>
    </source>
</reference>
<protein>
    <submittedName>
        <fullName evidence="4">WD repeat domain-containing protein</fullName>
    </submittedName>
</protein>
<keyword evidence="1" id="KW-0343">GTPase activation</keyword>
<dbReference type="AlphaFoldDB" id="A0AAD5RNE4"/>
<evidence type="ECO:0000313" key="4">
    <source>
        <dbReference type="EMBL" id="KAJ2898706.1"/>
    </source>
</evidence>
<evidence type="ECO:0000256" key="2">
    <source>
        <dbReference type="SAM" id="MobiDB-lite"/>
    </source>
</evidence>
<dbReference type="EMBL" id="JAKWBI020000220">
    <property type="protein sequence ID" value="KAJ2898706.1"/>
    <property type="molecule type" value="Genomic_DNA"/>
</dbReference>
<evidence type="ECO:0000313" key="5">
    <source>
        <dbReference type="Proteomes" id="UP001201980"/>
    </source>
</evidence>
<dbReference type="SMART" id="SM00164">
    <property type="entry name" value="TBC"/>
    <property type="match status" value="1"/>
</dbReference>
<gene>
    <name evidence="4" type="ORF">MKZ38_003757</name>
</gene>
<sequence length="757" mass="82840">MEKRSIQEIQSRWLETEEKARSFSALQEEVRHNGPTSPCVSGCRSVCWRAFLVFQSDLGDGWSSNLPRHRRRYSSLRDHHLKFIENPQELNSVTDDPLADDPTSPWNTVRQDETMRQEILQDVRRLPEEPFYHLDEIQTLILDVLFIYCKLNPDTGYRQGMHELLAPLVYVVGQDSLYSSPVSADAFAVNPTMALVLDPAYVEHDSFALFEKLMSSCKPFYETDWPHGSAATLSASQNQISRIVEKSKHIHDACLSCVDPELAAHLTHIEVLPQIFLIRWIRLLFGREFPFHEQLVLWDTIFAFDPTLQIVDFICVAMLLRVRWELLRADYPAALQLLLKYPALKEPHGPHTLIEDALDLSRNPTPLGGSTIIQKYTGKAPSPKHSTSAPATLGGLAFHPSLRTTVGSLPTARAPLHAPQSSPARLFSQQEEVKALFSGAAKNVLQQSEKLGINQAVRDAVGDIRRGWTDVRSQAGTPRSSSSLAVTTALAAMERRNRQLALMLDEAFNDLKALSDDGKSGKEAIEMVAAKVHFVKVHLEDSTLVLADEDSNDKAASEDSIEPVRNPSSSLISNSATPETPPSSPPNRAKQGVLDEALSQSSAPGLDSGVPEAQSPRMTPKVETVKTLGGEEQQAGNSPSAKPTTSTTLADEDPSPVRPQALPTRSTLAQSSFAFMLEDPDTKREMGTAAGSAPPSLTVSHSRAHKRITSTGASASRGRNAFLFGEVVGTDGSGEGYTLAGTDDIFGLLPVEKGGGK</sequence>
<keyword evidence="5" id="KW-1185">Reference proteome</keyword>
<dbReference type="PANTHER" id="PTHR22957:SF337">
    <property type="entry name" value="TBC1 DOMAIN FAMILY MEMBER 5"/>
    <property type="match status" value="1"/>
</dbReference>
<comment type="caution">
    <text evidence="4">The sequence shown here is derived from an EMBL/GenBank/DDBJ whole genome shotgun (WGS) entry which is preliminary data.</text>
</comment>
<dbReference type="Proteomes" id="UP001201980">
    <property type="component" value="Unassembled WGS sequence"/>
</dbReference>
<dbReference type="PANTHER" id="PTHR22957">
    <property type="entry name" value="TBC1 DOMAIN FAMILY MEMBER GTPASE-ACTIVATING PROTEIN"/>
    <property type="match status" value="1"/>
</dbReference>
<feature type="domain" description="Rab-GAP TBC" evidence="3">
    <location>
        <begin position="38"/>
        <end position="305"/>
    </location>
</feature>
<proteinExistence type="predicted"/>
<dbReference type="PROSITE" id="PS50086">
    <property type="entry name" value="TBC_RABGAP"/>
    <property type="match status" value="1"/>
</dbReference>
<evidence type="ECO:0000256" key="1">
    <source>
        <dbReference type="ARBA" id="ARBA00022468"/>
    </source>
</evidence>
<feature type="compositionally biased region" description="Polar residues" evidence="2">
    <location>
        <begin position="634"/>
        <end position="649"/>
    </location>
</feature>